<dbReference type="EMBL" id="JBFOHK010000006">
    <property type="protein sequence ID" value="MEW9573641.1"/>
    <property type="molecule type" value="Genomic_DNA"/>
</dbReference>
<dbReference type="PANTHER" id="PTHR44379:SF6">
    <property type="entry name" value="BLR6046 PROTEIN"/>
    <property type="match status" value="1"/>
</dbReference>
<dbReference type="InterPro" id="IPR051452">
    <property type="entry name" value="Diverse_Oxidoreductases"/>
</dbReference>
<keyword evidence="4" id="KW-0411">Iron-sulfur</keyword>
<gene>
    <name evidence="6" type="ORF">ABQJ54_17955</name>
</gene>
<protein>
    <submittedName>
        <fullName evidence="6">(2Fe-2S)-binding protein</fullName>
    </submittedName>
</protein>
<reference evidence="6 7" key="1">
    <citation type="submission" date="2024-06" db="EMBL/GenBank/DDBJ databases">
        <authorList>
            <person name="Woo H."/>
        </authorList>
    </citation>
    <scope>NUCLEOTIDE SEQUENCE [LARGE SCALE GENOMIC DNA]</scope>
    <source>
        <strain evidence="6 7">Si-c</strain>
    </source>
</reference>
<dbReference type="InterPro" id="IPR036010">
    <property type="entry name" value="2Fe-2S_ferredoxin-like_sf"/>
</dbReference>
<dbReference type="PROSITE" id="PS51085">
    <property type="entry name" value="2FE2S_FER_2"/>
    <property type="match status" value="1"/>
</dbReference>
<dbReference type="CDD" id="cd00207">
    <property type="entry name" value="fer2"/>
    <property type="match status" value="1"/>
</dbReference>
<keyword evidence="7" id="KW-1185">Reference proteome</keyword>
<keyword evidence="2" id="KW-0479">Metal-binding</keyword>
<name>A0ABV3QJI7_9GAMM</name>
<keyword evidence="1" id="KW-0001">2Fe-2S</keyword>
<dbReference type="SUPFAM" id="SSF54292">
    <property type="entry name" value="2Fe-2S ferredoxin-like"/>
    <property type="match status" value="1"/>
</dbReference>
<evidence type="ECO:0000256" key="4">
    <source>
        <dbReference type="ARBA" id="ARBA00023014"/>
    </source>
</evidence>
<dbReference type="InterPro" id="IPR002888">
    <property type="entry name" value="2Fe-2S-bd"/>
</dbReference>
<evidence type="ECO:0000256" key="3">
    <source>
        <dbReference type="ARBA" id="ARBA00023004"/>
    </source>
</evidence>
<evidence type="ECO:0000313" key="6">
    <source>
        <dbReference type="EMBL" id="MEW9573641.1"/>
    </source>
</evidence>
<accession>A0ABV3QJI7</accession>
<dbReference type="InterPro" id="IPR012675">
    <property type="entry name" value="Beta-grasp_dom_sf"/>
</dbReference>
<dbReference type="Pfam" id="PF00111">
    <property type="entry name" value="Fer2"/>
    <property type="match status" value="1"/>
</dbReference>
<dbReference type="PANTHER" id="PTHR44379">
    <property type="entry name" value="OXIDOREDUCTASE WITH IRON-SULFUR SUBUNIT"/>
    <property type="match status" value="1"/>
</dbReference>
<organism evidence="6 7">
    <name type="scientific">Rhodanobacter lycopersici</name>
    <dbReference type="NCBI Taxonomy" id="3162487"/>
    <lineage>
        <taxon>Bacteria</taxon>
        <taxon>Pseudomonadati</taxon>
        <taxon>Pseudomonadota</taxon>
        <taxon>Gammaproteobacteria</taxon>
        <taxon>Lysobacterales</taxon>
        <taxon>Rhodanobacteraceae</taxon>
        <taxon>Rhodanobacter</taxon>
    </lineage>
</organism>
<dbReference type="Proteomes" id="UP001556220">
    <property type="component" value="Unassembled WGS sequence"/>
</dbReference>
<evidence type="ECO:0000256" key="1">
    <source>
        <dbReference type="ARBA" id="ARBA00022714"/>
    </source>
</evidence>
<dbReference type="RefSeq" id="WP_367855701.1">
    <property type="nucleotide sequence ID" value="NZ_JBFOHK010000006.1"/>
</dbReference>
<keyword evidence="3" id="KW-0408">Iron</keyword>
<dbReference type="InterPro" id="IPR036884">
    <property type="entry name" value="2Fe-2S-bd_dom_sf"/>
</dbReference>
<feature type="domain" description="2Fe-2S ferredoxin-type" evidence="5">
    <location>
        <begin position="3"/>
        <end position="79"/>
    </location>
</feature>
<proteinExistence type="predicted"/>
<dbReference type="InterPro" id="IPR001041">
    <property type="entry name" value="2Fe-2S_ferredoxin-type"/>
</dbReference>
<evidence type="ECO:0000256" key="2">
    <source>
        <dbReference type="ARBA" id="ARBA00022723"/>
    </source>
</evidence>
<evidence type="ECO:0000259" key="5">
    <source>
        <dbReference type="PROSITE" id="PS51085"/>
    </source>
</evidence>
<dbReference type="Gene3D" id="1.10.150.120">
    <property type="entry name" value="[2Fe-2S]-binding domain"/>
    <property type="match status" value="1"/>
</dbReference>
<dbReference type="SUPFAM" id="SSF47741">
    <property type="entry name" value="CO dehydrogenase ISP C-domain like"/>
    <property type="match status" value="1"/>
</dbReference>
<dbReference type="Pfam" id="PF01799">
    <property type="entry name" value="Fer2_2"/>
    <property type="match status" value="1"/>
</dbReference>
<comment type="caution">
    <text evidence="6">The sequence shown here is derived from an EMBL/GenBank/DDBJ whole genome shotgun (WGS) entry which is preliminary data.</text>
</comment>
<dbReference type="Gene3D" id="3.10.20.30">
    <property type="match status" value="1"/>
</dbReference>
<evidence type="ECO:0000313" key="7">
    <source>
        <dbReference type="Proteomes" id="UP001556220"/>
    </source>
</evidence>
<sequence length="158" mass="17107">MPRTIHLKVNGKQHAIEAEPDTMLLYVLRDQLGLHGPKFGCGLSQCGACTIHLDGAAVRSCVLPATAAEGREITTLEGLGSVDKPGPLQQAFIDEQAVQCGYCINGMIMTAQAFLDSHPDPSRDDIKQALDNNLCRCGTHMRIVRAVERAAKNWRPAS</sequence>